<evidence type="ECO:0000313" key="3">
    <source>
        <dbReference type="Proteomes" id="UP000694918"/>
    </source>
</evidence>
<accession>A0AAJ6T5I0</accession>
<dbReference type="RefSeq" id="XP_011004665.1">
    <property type="nucleotide sequence ID" value="XM_011006363.1"/>
</dbReference>
<dbReference type="Pfam" id="PF00078">
    <property type="entry name" value="RVT_1"/>
    <property type="match status" value="1"/>
</dbReference>
<feature type="compositionally biased region" description="Low complexity" evidence="1">
    <location>
        <begin position="191"/>
        <end position="203"/>
    </location>
</feature>
<evidence type="ECO:0000256" key="1">
    <source>
        <dbReference type="SAM" id="MobiDB-lite"/>
    </source>
</evidence>
<dbReference type="SUPFAM" id="SSF56219">
    <property type="entry name" value="DNase I-like"/>
    <property type="match status" value="1"/>
</dbReference>
<dbReference type="GeneID" id="105111104"/>
<name>A0AAJ6T5I0_POPEU</name>
<dbReference type="CDD" id="cd01650">
    <property type="entry name" value="RT_nLTR_like"/>
    <property type="match status" value="1"/>
</dbReference>
<dbReference type="InterPro" id="IPR000477">
    <property type="entry name" value="RT_dom"/>
</dbReference>
<sequence>MANKKKKTGSHKSQLKQQNSELLHDLTVLALAAPSLSRTVHATVHHNSNLNHSPPNASAPNRTCTDHHVISSPHGSEPQHHTDPSPSINHVLVDDWSNEEDLEDEEVDFDSSPEDYAGGSKFFTSPVVPVPPVHVASSPSAQPTAVGSPVVVQSVDVASPVSGQPDVVVKATCTTSVPTNSKSAPVDHVVSGNSNHSEPSSSSWRNLFVSNRDNTRCPKLLHYSALTDTRGCNLFDDDLDIKCDLWKRCLVGYIAGRSPGFKALQNLIVNTWQCEASITIHDSGWLIFTFDNDADKSHVLDGGPYLVYGRPLILKPMTEYFEFSSTEMHTVPVWVKFPNLPLKCWSLKCLSKIASVLGRPVQSDMFTASMARLSYARVLVEVNLLSDLPSSIEVTLPNGHILHQQVVYETLPRFCKHCRKLGHLTSTCTNIPPSNITTNPKTSVFVAPAPTGRNSVCNCLEPQQGPSVNDKPEVNLPNASIPHSTPIETELDTMRQDATSNPDGWEVVQRKKGRRKHSPSRVSLKSRQVDSHLSHKATHTVQEESQLHPSSPVIHTISTPPPEVDSGTTHGKSVVAISAPGQCTSCSIRMPISKRAQQLTNGVSGRALSKVSSMQQFRLKKWKVHSNAEVASSARIVVFWNPATVHVELLDVSAQGLHVLISSRVHQFSIYATFVYGFNTLLARRTLWSDLRNWSPNSPWIILGDFNSVLSQDDKHNGEAVSTYETADFRQCCSDLGLIDLNYSGCHYTWSNGKVWTKLDRALVNSLWSPAHASAHVHFDNPGAFSDHSPVTITLQSRSFIGKKSFKFFNMWTHHVSFSDLVAANWHHEFYGSPMFTFCKRLKALKGPLRELNRLHYSHISARVARAEAALDHHQTIFSNDRDNPQLLAEDKLLRQQFLHLKAAERQFFSQKLKFTFLKECDQGSSFFHALMSRKHWQNYIPAIHRSDGTITTSIDEVGTVFVDYFSHLLGTSKDTLPLDSSVIQHGPCLDANTHASLLAPFTDLDIKNVLFAIDDDKAPGPDGYSSCFFKKSWDVIGGDFCRAVRDFFESGAMLKQINHSIIALIPKSTNSSFASDFRPISCCNVIYKVIAKLLAVRLSHALSNIISPMQNAFLGGRLMADNIHLLQELLRDYERKRSSPRCLLKIDFRKAFDSVQWPFLRQLLLMLGFPNHFVHLIMQCVETASYSIAVNGSIFGFFPGKNGVRQGDPLSPYLFLACMEYLSRMLRMASLSPGFRFHPKCNSLGISHLAFADDVILLSRGDRQSVSTLFSQLVSFGKVSGLQINANKSFIFFGGVTDSIKQLILQDTGFVEGSFPFRYLGVPLSPHRLLASQFSPLLNKIHSTIYGWLGKHLSYAGRVELLKSVLFGMVHFWLNIFPVPDTVIKQITCLCRNFLWTGNVSRSKSALVAWRTVCLPKAEGGLGLFDIKARNNSYLAKHIWNIHLKADSIWIQWVHHYYLHSHSIWNTAASPTSSPLWKSIIILRDNLVEMGGGQSNTVSLMAHWSTSTGPFTAHAYDFLRVRSSLVRWRNVVWESWSMPRYNFILWLAVLGRLRTRDRLHFLQTDSSCVFCQVEEESHSHLFFGCTWTSSLWLKIKNWLRISRTMSSLLSAIRGLSRIGNNAVGRMRRASLGILVYIIWDERNKRIFEGKCTTIDSLFRKFQLVSLAGSGGFFNSASEVEVVAVTPGFLHVVLACWSIRESVPFLIIFASEPA</sequence>
<feature type="region of interest" description="Disordered" evidence="1">
    <location>
        <begin position="462"/>
        <end position="570"/>
    </location>
</feature>
<protein>
    <submittedName>
        <fullName evidence="4">Uncharacterized protein LOC105111104</fullName>
    </submittedName>
</protein>
<evidence type="ECO:0000313" key="4">
    <source>
        <dbReference type="RefSeq" id="XP_011004665.1"/>
    </source>
</evidence>
<dbReference type="PANTHER" id="PTHR33116">
    <property type="entry name" value="REVERSE TRANSCRIPTASE ZINC-BINDING DOMAIN-CONTAINING PROTEIN-RELATED-RELATED"/>
    <property type="match status" value="1"/>
</dbReference>
<feature type="non-terminal residue" evidence="4">
    <location>
        <position position="1714"/>
    </location>
</feature>
<evidence type="ECO:0000259" key="2">
    <source>
        <dbReference type="PROSITE" id="PS50878"/>
    </source>
</evidence>
<feature type="compositionally biased region" description="Basic residues" evidence="1">
    <location>
        <begin position="510"/>
        <end position="519"/>
    </location>
</feature>
<feature type="region of interest" description="Disordered" evidence="1">
    <location>
        <begin position="46"/>
        <end position="91"/>
    </location>
</feature>
<dbReference type="InterPro" id="IPR025558">
    <property type="entry name" value="DUF4283"/>
</dbReference>
<gene>
    <name evidence="4" type="primary">LOC105111104</name>
</gene>
<feature type="compositionally biased region" description="Polar residues" evidence="1">
    <location>
        <begin position="477"/>
        <end position="487"/>
    </location>
</feature>
<dbReference type="PROSITE" id="PS50878">
    <property type="entry name" value="RT_POL"/>
    <property type="match status" value="1"/>
</dbReference>
<dbReference type="KEGG" id="peu:105111104"/>
<dbReference type="InterPro" id="IPR043502">
    <property type="entry name" value="DNA/RNA_pol_sf"/>
</dbReference>
<feature type="region of interest" description="Disordered" evidence="1">
    <location>
        <begin position="180"/>
        <end position="203"/>
    </location>
</feature>
<keyword evidence="3" id="KW-1185">Reference proteome</keyword>
<feature type="domain" description="Reverse transcriptase" evidence="2">
    <location>
        <begin position="1047"/>
        <end position="1325"/>
    </location>
</feature>
<dbReference type="SUPFAM" id="SSF56672">
    <property type="entry name" value="DNA/RNA polymerases"/>
    <property type="match status" value="1"/>
</dbReference>
<feature type="compositionally biased region" description="Low complexity" evidence="1">
    <location>
        <begin position="46"/>
        <end position="61"/>
    </location>
</feature>
<dbReference type="PANTHER" id="PTHR33116:SF66">
    <property type="entry name" value="REVERSE TRANSCRIPTASE ZINC-BINDING DOMAIN-CONTAINING PROTEIN"/>
    <property type="match status" value="1"/>
</dbReference>
<dbReference type="Proteomes" id="UP000694918">
    <property type="component" value="Unplaced"/>
</dbReference>
<dbReference type="InterPro" id="IPR036691">
    <property type="entry name" value="Endo/exonu/phosph_ase_sf"/>
</dbReference>
<organism evidence="3 4">
    <name type="scientific">Populus euphratica</name>
    <name type="common">Euphrates poplar</name>
    <dbReference type="NCBI Taxonomy" id="75702"/>
    <lineage>
        <taxon>Eukaryota</taxon>
        <taxon>Viridiplantae</taxon>
        <taxon>Streptophyta</taxon>
        <taxon>Embryophyta</taxon>
        <taxon>Tracheophyta</taxon>
        <taxon>Spermatophyta</taxon>
        <taxon>Magnoliopsida</taxon>
        <taxon>eudicotyledons</taxon>
        <taxon>Gunneridae</taxon>
        <taxon>Pentapetalae</taxon>
        <taxon>rosids</taxon>
        <taxon>fabids</taxon>
        <taxon>Malpighiales</taxon>
        <taxon>Salicaceae</taxon>
        <taxon>Saliceae</taxon>
        <taxon>Populus</taxon>
    </lineage>
</organism>
<dbReference type="InterPro" id="IPR026960">
    <property type="entry name" value="RVT-Znf"/>
</dbReference>
<dbReference type="Gene3D" id="3.60.10.10">
    <property type="entry name" value="Endonuclease/exonuclease/phosphatase"/>
    <property type="match status" value="1"/>
</dbReference>
<dbReference type="Pfam" id="PF14111">
    <property type="entry name" value="DUF4283"/>
    <property type="match status" value="1"/>
</dbReference>
<proteinExistence type="predicted"/>
<reference evidence="4" key="1">
    <citation type="submission" date="2025-08" db="UniProtKB">
        <authorList>
            <consortium name="RefSeq"/>
        </authorList>
    </citation>
    <scope>IDENTIFICATION</scope>
</reference>
<dbReference type="Pfam" id="PF13966">
    <property type="entry name" value="zf-RVT"/>
    <property type="match status" value="1"/>
</dbReference>